<dbReference type="Gramene" id="ONI16194">
    <property type="protein sequence ID" value="ONI16194"/>
    <property type="gene ID" value="PRUPE_3G083800"/>
</dbReference>
<dbReference type="PANTHER" id="PTHR45890:SF1">
    <property type="entry name" value="AARF DOMAIN CONTAINING KINASE 2"/>
    <property type="match status" value="1"/>
</dbReference>
<accession>M5XFE9</accession>
<dbReference type="Pfam" id="PF03109">
    <property type="entry name" value="ABC1"/>
    <property type="match status" value="1"/>
</dbReference>
<keyword evidence="3" id="KW-1185">Reference proteome</keyword>
<proteinExistence type="predicted"/>
<evidence type="ECO:0000313" key="2">
    <source>
        <dbReference type="EMBL" id="ONI16194.1"/>
    </source>
</evidence>
<organism evidence="2 3">
    <name type="scientific">Prunus persica</name>
    <name type="common">Peach</name>
    <name type="synonym">Amygdalus persica</name>
    <dbReference type="NCBI Taxonomy" id="3760"/>
    <lineage>
        <taxon>Eukaryota</taxon>
        <taxon>Viridiplantae</taxon>
        <taxon>Streptophyta</taxon>
        <taxon>Embryophyta</taxon>
        <taxon>Tracheophyta</taxon>
        <taxon>Spermatophyta</taxon>
        <taxon>Magnoliopsida</taxon>
        <taxon>eudicotyledons</taxon>
        <taxon>Gunneridae</taxon>
        <taxon>Pentapetalae</taxon>
        <taxon>rosids</taxon>
        <taxon>fabids</taxon>
        <taxon>Rosales</taxon>
        <taxon>Rosaceae</taxon>
        <taxon>Amygdaloideae</taxon>
        <taxon>Amygdaleae</taxon>
        <taxon>Prunus</taxon>
    </lineage>
</organism>
<dbReference type="STRING" id="3760.M5XFE9"/>
<gene>
    <name evidence="2" type="ORF">PRUPE_3G083800</name>
</gene>
<dbReference type="AlphaFoldDB" id="M5XFE9"/>
<sequence length="130" mass="14552">MFKVKGLCKFNGKAYDLLCGLSMRSSYGPRAEILRRGKTPLYIRLCLAGAASLHDQSKECCFLRHQLAQTKLACLTELHTKAPEHSFAYTKKTIEPAFGRKLLEIFDNFEEKPVASGSIASASIESYFKI</sequence>
<evidence type="ECO:0000259" key="1">
    <source>
        <dbReference type="Pfam" id="PF03109"/>
    </source>
</evidence>
<feature type="domain" description="ABC1 atypical kinase-like" evidence="1">
    <location>
        <begin position="78"/>
        <end position="120"/>
    </location>
</feature>
<dbReference type="eggNOG" id="KOG1236">
    <property type="taxonomic scope" value="Eukaryota"/>
</dbReference>
<reference evidence="2 3" key="1">
    <citation type="journal article" date="2013" name="Nat. Genet.">
        <title>The high-quality draft genome of peach (Prunus persica) identifies unique patterns of genetic diversity, domestication and genome evolution.</title>
        <authorList>
            <consortium name="International Peach Genome Initiative"/>
            <person name="Verde I."/>
            <person name="Abbott A.G."/>
            <person name="Scalabrin S."/>
            <person name="Jung S."/>
            <person name="Shu S."/>
            <person name="Marroni F."/>
            <person name="Zhebentyayeva T."/>
            <person name="Dettori M.T."/>
            <person name="Grimwood J."/>
            <person name="Cattonaro F."/>
            <person name="Zuccolo A."/>
            <person name="Rossini L."/>
            <person name="Jenkins J."/>
            <person name="Vendramin E."/>
            <person name="Meisel L.A."/>
            <person name="Decroocq V."/>
            <person name="Sosinski B."/>
            <person name="Prochnik S."/>
            <person name="Mitros T."/>
            <person name="Policriti A."/>
            <person name="Cipriani G."/>
            <person name="Dondini L."/>
            <person name="Ficklin S."/>
            <person name="Goodstein D.M."/>
            <person name="Xuan P."/>
            <person name="Del Fabbro C."/>
            <person name="Aramini V."/>
            <person name="Copetti D."/>
            <person name="Gonzalez S."/>
            <person name="Horner D.S."/>
            <person name="Falchi R."/>
            <person name="Lucas S."/>
            <person name="Mica E."/>
            <person name="Maldonado J."/>
            <person name="Lazzari B."/>
            <person name="Bielenberg D."/>
            <person name="Pirona R."/>
            <person name="Miculan M."/>
            <person name="Barakat A."/>
            <person name="Testolin R."/>
            <person name="Stella A."/>
            <person name="Tartarini S."/>
            <person name="Tonutti P."/>
            <person name="Arus P."/>
            <person name="Orellana A."/>
            <person name="Wells C."/>
            <person name="Main D."/>
            <person name="Vizzotto G."/>
            <person name="Silva H."/>
            <person name="Salamini F."/>
            <person name="Schmutz J."/>
            <person name="Morgante M."/>
            <person name="Rokhsar D.S."/>
        </authorList>
    </citation>
    <scope>NUCLEOTIDE SEQUENCE [LARGE SCALE GENOMIC DNA]</scope>
    <source>
        <strain evidence="3">cv. Nemared</strain>
    </source>
</reference>
<dbReference type="HOGENOM" id="CLU_1941699_0_0_1"/>
<protein>
    <recommendedName>
        <fullName evidence="1">ABC1 atypical kinase-like domain-containing protein</fullName>
    </recommendedName>
</protein>
<name>M5XFE9_PRUPE</name>
<dbReference type="InterPro" id="IPR004147">
    <property type="entry name" value="ABC1_dom"/>
</dbReference>
<evidence type="ECO:0000313" key="3">
    <source>
        <dbReference type="Proteomes" id="UP000006882"/>
    </source>
</evidence>
<dbReference type="PANTHER" id="PTHR45890">
    <property type="entry name" value="AARF DOMAIN CONTAINING KINASE 2 (PREDICTED)"/>
    <property type="match status" value="1"/>
</dbReference>
<dbReference type="EMBL" id="CM007653">
    <property type="protein sequence ID" value="ONI16194.1"/>
    <property type="molecule type" value="Genomic_DNA"/>
</dbReference>
<dbReference type="Proteomes" id="UP000006882">
    <property type="component" value="Chromosome G3"/>
</dbReference>
<dbReference type="InterPro" id="IPR052402">
    <property type="entry name" value="ADCK_kinase"/>
</dbReference>